<dbReference type="EMBL" id="LWDE02000510">
    <property type="protein sequence ID" value="KAE8247142.1"/>
    <property type="molecule type" value="Genomic_DNA"/>
</dbReference>
<evidence type="ECO:0000313" key="3">
    <source>
        <dbReference type="Proteomes" id="UP000077684"/>
    </source>
</evidence>
<name>A0A8X7SW98_9BASI</name>
<proteinExistence type="predicted"/>
<reference evidence="2" key="1">
    <citation type="submission" date="2016-04" db="EMBL/GenBank/DDBJ databases">
        <authorList>
            <person name="Nguyen H.D."/>
            <person name="Samba Siva P."/>
            <person name="Cullis J."/>
            <person name="Levesque C.A."/>
            <person name="Hambleton S."/>
        </authorList>
    </citation>
    <scope>NUCLEOTIDE SEQUENCE</scope>
    <source>
        <strain evidence="2">DAOMC 236426</strain>
    </source>
</reference>
<protein>
    <submittedName>
        <fullName evidence="2">Uncharacterized protein</fullName>
    </submittedName>
</protein>
<feature type="region of interest" description="Disordered" evidence="1">
    <location>
        <begin position="241"/>
        <end position="315"/>
    </location>
</feature>
<feature type="region of interest" description="Disordered" evidence="1">
    <location>
        <begin position="622"/>
        <end position="651"/>
    </location>
</feature>
<dbReference type="AlphaFoldDB" id="A0A8X7SW98"/>
<gene>
    <name evidence="2" type="ORF">A4X06_0g4674</name>
</gene>
<feature type="compositionally biased region" description="Basic and acidic residues" evidence="1">
    <location>
        <begin position="241"/>
        <end position="255"/>
    </location>
</feature>
<evidence type="ECO:0000313" key="2">
    <source>
        <dbReference type="EMBL" id="KAE8247142.1"/>
    </source>
</evidence>
<evidence type="ECO:0000256" key="1">
    <source>
        <dbReference type="SAM" id="MobiDB-lite"/>
    </source>
</evidence>
<dbReference type="Proteomes" id="UP000077684">
    <property type="component" value="Unassembled WGS sequence"/>
</dbReference>
<feature type="compositionally biased region" description="Low complexity" evidence="1">
    <location>
        <begin position="546"/>
        <end position="561"/>
    </location>
</feature>
<feature type="region of interest" description="Disordered" evidence="1">
    <location>
        <begin position="464"/>
        <end position="580"/>
    </location>
</feature>
<accession>A0A8X7SW98</accession>
<organism evidence="2 3">
    <name type="scientific">Tilletia controversa</name>
    <name type="common">dwarf bunt fungus</name>
    <dbReference type="NCBI Taxonomy" id="13291"/>
    <lineage>
        <taxon>Eukaryota</taxon>
        <taxon>Fungi</taxon>
        <taxon>Dikarya</taxon>
        <taxon>Basidiomycota</taxon>
        <taxon>Ustilaginomycotina</taxon>
        <taxon>Exobasidiomycetes</taxon>
        <taxon>Tilletiales</taxon>
        <taxon>Tilletiaceae</taxon>
        <taxon>Tilletia</taxon>
    </lineage>
</organism>
<sequence>MASMMGLNNPKERMNKFAVLLHRHMNGLDPTSVAVTRMAQVEHTPGENTSWNSGLIARARNDAVLDDLPDDIATRKELTLPDTAEIDVHHRLRAFLMLKLQDDRNGVLVKFILPIARLPMPMNRPTMTEPRPDSLLFVKDTEVCHRAIEWRINRFAANCNCPCCGEAFRRSCVDRASCSEVLKIPKMVPVAKQKSVDRLNFFDIIGNLKYRRPDSLLNHKQYKRFRKMMIPLDTLLRKLGNGDESRGAQPRDKTNFKAAKAARRKRHEPDKVDASTAPVWTDPIPDAGPNQSVSLSEDTLRGGRPPGMEDAPSQVYNSRDSPTLFFFSRSTANKQGPLGALTTIPEGCLSLTMKLAGVWLYKTPLERYACLPLALFSYKLSAEDKLQFTSRGFTVASVIQRNVIVDELNRRARGQGHRYHDHEHGRPYNPSQPWDEELADAWMRPLDSSAFFPDWDSSENVTSLTAFDDSSIPPIPPQNKGKRKATEIESLPGDDDGRPLQKSRSFYEEPYQPWLDPNWDCDNDPYFARSDSPEPEPEPRLGVAGPSRNRPPSSSTPVPSTGRATIEESPPKKPAYKHPWDDPDWDVEAWVAAEDAKEAVEATKLGPKKIVYEHPWLDPDWDMEASIDPPPAAAPSRKRKAPEPPQPPRRGTYFLPGVPELPNAVEDYAAVDSTWFCHPLPFAKGAYFTRWGLQIPSVKQREAILKELTKRARGQGWSRHLPSEGRGYDPLQPWVEKTPEEIREIIQREVARVQAARAAGLPR</sequence>
<keyword evidence="3" id="KW-1185">Reference proteome</keyword>
<comment type="caution">
    <text evidence="2">The sequence shown here is derived from an EMBL/GenBank/DDBJ whole genome shotgun (WGS) entry which is preliminary data.</text>
</comment>
<reference evidence="2" key="2">
    <citation type="journal article" date="2019" name="IMA Fungus">
        <title>Genome sequencing and comparison of five Tilletia species to identify candidate genes for the detection of regulated species infecting wheat.</title>
        <authorList>
            <person name="Nguyen H.D.T."/>
            <person name="Sultana T."/>
            <person name="Kesanakurti P."/>
            <person name="Hambleton S."/>
        </authorList>
    </citation>
    <scope>NUCLEOTIDE SEQUENCE</scope>
    <source>
        <strain evidence="2">DAOMC 236426</strain>
    </source>
</reference>